<reference evidence="1 2" key="1">
    <citation type="submission" date="2020-01" db="EMBL/GenBank/DDBJ databases">
        <authorList>
            <person name="Zhang W."/>
            <person name="Zhang R."/>
            <person name="Hu Y."/>
            <person name="Liu Y."/>
            <person name="Lin W."/>
            <person name="Wang L."/>
            <person name="Li J."/>
            <person name="An X."/>
            <person name="Song L."/>
            <person name="Fan H."/>
            <person name="Shi T."/>
            <person name="Liu H."/>
            <person name="Tong Y."/>
        </authorList>
    </citation>
    <scope>NUCLEOTIDE SEQUENCE [LARGE SCALE GENOMIC DNA]</scope>
</reference>
<dbReference type="EMBL" id="MN937349">
    <property type="protein sequence ID" value="QIQ60759.1"/>
    <property type="molecule type" value="Genomic_DNA"/>
</dbReference>
<dbReference type="GeneID" id="77953598"/>
<evidence type="ECO:0000313" key="2">
    <source>
        <dbReference type="Proteomes" id="UP000509570"/>
    </source>
</evidence>
<proteinExistence type="predicted"/>
<protein>
    <submittedName>
        <fullName evidence="1">Uncharacterized protein</fullName>
    </submittedName>
</protein>
<organism evidence="1 2">
    <name type="scientific">Stenotrophomonas phage vB_SmaS_BUCT548</name>
    <dbReference type="NCBI Taxonomy" id="2712941"/>
    <lineage>
        <taxon>Viruses</taxon>
        <taxon>Duplodnaviria</taxon>
        <taxon>Heunggongvirae</taxon>
        <taxon>Uroviricota</taxon>
        <taxon>Caudoviricetes</taxon>
        <taxon>Beaumontvirinae</taxon>
        <taxon>Bixiavirus</taxon>
        <taxon>Bixiavirus BUCT548</taxon>
    </lineage>
</organism>
<keyword evidence="2" id="KW-1185">Reference proteome</keyword>
<dbReference type="KEGG" id="vg:77953598"/>
<sequence>MEDHECQECGLTIGEGEYEENNGVCDFCFEEFGEVYDD</sequence>
<accession>A0A7D2LHS8</accession>
<name>A0A7D2LHS8_9CAUD</name>
<evidence type="ECO:0000313" key="1">
    <source>
        <dbReference type="EMBL" id="QIQ60759.1"/>
    </source>
</evidence>
<dbReference type="Proteomes" id="UP000509570">
    <property type="component" value="Segment"/>
</dbReference>
<dbReference type="RefSeq" id="YP_010677224.1">
    <property type="nucleotide sequence ID" value="NC_071019.1"/>
</dbReference>